<dbReference type="Pfam" id="PF02311">
    <property type="entry name" value="AraC_binding"/>
    <property type="match status" value="1"/>
</dbReference>
<dbReference type="OrthoDB" id="2585681at2"/>
<evidence type="ECO:0000313" key="6">
    <source>
        <dbReference type="Proteomes" id="UP000248745"/>
    </source>
</evidence>
<dbReference type="InterPro" id="IPR003313">
    <property type="entry name" value="AraC-bd"/>
</dbReference>
<dbReference type="GO" id="GO:0003700">
    <property type="term" value="F:DNA-binding transcription factor activity"/>
    <property type="evidence" value="ECO:0007669"/>
    <property type="project" value="InterPro"/>
</dbReference>
<protein>
    <submittedName>
        <fullName evidence="5">AraC family transcriptional regulator</fullName>
    </submittedName>
</protein>
<evidence type="ECO:0000256" key="1">
    <source>
        <dbReference type="ARBA" id="ARBA00023015"/>
    </source>
</evidence>
<comment type="caution">
    <text evidence="5">The sequence shown here is derived from an EMBL/GenBank/DDBJ whole genome shotgun (WGS) entry which is preliminary data.</text>
</comment>
<dbReference type="EMBL" id="QKTW01000002">
    <property type="protein sequence ID" value="PZF74915.1"/>
    <property type="molecule type" value="Genomic_DNA"/>
</dbReference>
<dbReference type="PRINTS" id="PR00032">
    <property type="entry name" value="HTHARAC"/>
</dbReference>
<feature type="domain" description="HTH araC/xylS-type" evidence="4">
    <location>
        <begin position="194"/>
        <end position="292"/>
    </location>
</feature>
<keyword evidence="1" id="KW-0805">Transcription regulation</keyword>
<evidence type="ECO:0000256" key="3">
    <source>
        <dbReference type="ARBA" id="ARBA00023163"/>
    </source>
</evidence>
<keyword evidence="6" id="KW-1185">Reference proteome</keyword>
<dbReference type="SMART" id="SM00342">
    <property type="entry name" value="HTH_ARAC"/>
    <property type="match status" value="1"/>
</dbReference>
<organism evidence="5 6">
    <name type="scientific">Taibaiella soli</name>
    <dbReference type="NCBI Taxonomy" id="1649169"/>
    <lineage>
        <taxon>Bacteria</taxon>
        <taxon>Pseudomonadati</taxon>
        <taxon>Bacteroidota</taxon>
        <taxon>Chitinophagia</taxon>
        <taxon>Chitinophagales</taxon>
        <taxon>Chitinophagaceae</taxon>
        <taxon>Taibaiella</taxon>
    </lineage>
</organism>
<dbReference type="InterPro" id="IPR009057">
    <property type="entry name" value="Homeodomain-like_sf"/>
</dbReference>
<dbReference type="Pfam" id="PF12833">
    <property type="entry name" value="HTH_18"/>
    <property type="match status" value="1"/>
</dbReference>
<dbReference type="Gene3D" id="2.60.120.10">
    <property type="entry name" value="Jelly Rolls"/>
    <property type="match status" value="1"/>
</dbReference>
<keyword evidence="2" id="KW-0238">DNA-binding</keyword>
<evidence type="ECO:0000256" key="2">
    <source>
        <dbReference type="ARBA" id="ARBA00023125"/>
    </source>
</evidence>
<dbReference type="InterPro" id="IPR014710">
    <property type="entry name" value="RmlC-like_jellyroll"/>
</dbReference>
<keyword evidence="3" id="KW-0804">Transcription</keyword>
<proteinExistence type="predicted"/>
<dbReference type="AlphaFoldDB" id="A0A2W2AHE2"/>
<evidence type="ECO:0000313" key="5">
    <source>
        <dbReference type="EMBL" id="PZF74915.1"/>
    </source>
</evidence>
<dbReference type="PROSITE" id="PS01124">
    <property type="entry name" value="HTH_ARAC_FAMILY_2"/>
    <property type="match status" value="1"/>
</dbReference>
<dbReference type="InterPro" id="IPR018060">
    <property type="entry name" value="HTH_AraC"/>
</dbReference>
<sequence length="297" mass="34332">MKKVKNTIPVYDICSLNGQNHVYEGIMVQPFSDYLKVHEHLFAPHRHAFYHLVFFTQGAGFHTVDFQRFDVAVGQVYFMIPGQVHSWNFEGEMEGYIVNFSEDLFHPFLSDGKYLEQFHFFRGVVADSVIQLDDSAQQKLTGLFEDVLKEVKKADTFTLDIVRCKMLELFVTVARNAAQRVVKKVPQQNQLILFQFRKLVDSYYAEKRLPKDYAAMLYITPNHLNALVSDLLDKSAGEVIRDRILLEAKRLLINADLSISEIAYQLSFTDNSHFTKFFKKYTGATPEEFRKSSISNS</sequence>
<dbReference type="GO" id="GO:0043565">
    <property type="term" value="F:sequence-specific DNA binding"/>
    <property type="evidence" value="ECO:0007669"/>
    <property type="project" value="InterPro"/>
</dbReference>
<dbReference type="InterPro" id="IPR020449">
    <property type="entry name" value="Tscrpt_reg_AraC-type_HTH"/>
</dbReference>
<dbReference type="SUPFAM" id="SSF46689">
    <property type="entry name" value="Homeodomain-like"/>
    <property type="match status" value="1"/>
</dbReference>
<dbReference type="Gene3D" id="1.10.10.60">
    <property type="entry name" value="Homeodomain-like"/>
    <property type="match status" value="1"/>
</dbReference>
<dbReference type="PANTHER" id="PTHR43280:SF32">
    <property type="entry name" value="TRANSCRIPTIONAL REGULATORY PROTEIN"/>
    <property type="match status" value="1"/>
</dbReference>
<dbReference type="SUPFAM" id="SSF51215">
    <property type="entry name" value="Regulatory protein AraC"/>
    <property type="match status" value="1"/>
</dbReference>
<evidence type="ECO:0000259" key="4">
    <source>
        <dbReference type="PROSITE" id="PS01124"/>
    </source>
</evidence>
<dbReference type="InterPro" id="IPR037923">
    <property type="entry name" value="HTH-like"/>
</dbReference>
<dbReference type="Proteomes" id="UP000248745">
    <property type="component" value="Unassembled WGS sequence"/>
</dbReference>
<dbReference type="RefSeq" id="WP_110997121.1">
    <property type="nucleotide sequence ID" value="NZ_QKTW01000002.1"/>
</dbReference>
<reference evidence="5 6" key="1">
    <citation type="submission" date="2018-06" db="EMBL/GenBank/DDBJ databases">
        <title>Mucibacter soli gen. nov., sp. nov., a new member of the family Chitinophagaceae producing mucin.</title>
        <authorList>
            <person name="Kim M.-K."/>
            <person name="Park S."/>
            <person name="Kim T.-S."/>
            <person name="Joung Y."/>
            <person name="Han J.-H."/>
            <person name="Kim S.B."/>
        </authorList>
    </citation>
    <scope>NUCLEOTIDE SEQUENCE [LARGE SCALE GENOMIC DNA]</scope>
    <source>
        <strain evidence="5 6">R1-15</strain>
    </source>
</reference>
<dbReference type="PANTHER" id="PTHR43280">
    <property type="entry name" value="ARAC-FAMILY TRANSCRIPTIONAL REGULATOR"/>
    <property type="match status" value="1"/>
</dbReference>
<gene>
    <name evidence="5" type="ORF">DN068_01585</name>
</gene>
<name>A0A2W2AHE2_9BACT</name>
<accession>A0A2W2AHE2</accession>